<accession>A0A2I2L5U5</accession>
<protein>
    <recommendedName>
        <fullName evidence="3">ribonucleoside-diphosphate reductase</fullName>
        <ecNumber evidence="3">1.17.4.1</ecNumber>
    </recommendedName>
</protein>
<evidence type="ECO:0000256" key="2">
    <source>
        <dbReference type="ARBA" id="ARBA00009303"/>
    </source>
</evidence>
<dbReference type="InterPro" id="IPR012348">
    <property type="entry name" value="RNR-like"/>
</dbReference>
<dbReference type="EC" id="1.17.4.1" evidence="3"/>
<dbReference type="SUPFAM" id="SSF47240">
    <property type="entry name" value="Ferritin-like"/>
    <property type="match status" value="1"/>
</dbReference>
<dbReference type="RefSeq" id="YP_009449188.1">
    <property type="nucleotide sequence ID" value="NC_036594.1"/>
</dbReference>
<dbReference type="GO" id="GO:0009263">
    <property type="term" value="P:deoxyribonucleotide biosynthetic process"/>
    <property type="evidence" value="ECO:0007669"/>
    <property type="project" value="UniProtKB-KW"/>
</dbReference>
<dbReference type="InterPro" id="IPR000358">
    <property type="entry name" value="RNR_small_fam"/>
</dbReference>
<organism evidence="8">
    <name type="scientific">Orpheovirus IHUMI-LCC2</name>
    <dbReference type="NCBI Taxonomy" id="2023057"/>
    <lineage>
        <taxon>Viruses</taxon>
        <taxon>Varidnaviria</taxon>
        <taxon>Bamfordvirae</taxon>
        <taxon>Nucleocytoviricota</taxon>
        <taxon>Megaviricetes</taxon>
        <taxon>Pimascovirales</taxon>
        <taxon>Ocovirineae</taxon>
        <taxon>Orpheoviridae</taxon>
        <taxon>Alphaorpheovirus</taxon>
        <taxon>Alphaorpheovirus massiliense</taxon>
    </lineage>
</organism>
<keyword evidence="5" id="KW-0408">Iron</keyword>
<keyword evidence="4" id="KW-0560">Oxidoreductase</keyword>
<keyword evidence="6" id="KW-0215">Deoxyribonucleotide synthesis</keyword>
<comment type="function">
    <text evidence="7">Ribonucleoside-diphosphate reductase holoenzyme provides the precursors necessary for viral DNA synthesis. Allows virus growth in non-dividing cells. Catalyzes the biosynthesis of deoxyribonucleotides from the corresponding ribonucleotides.</text>
</comment>
<dbReference type="Pfam" id="PF00268">
    <property type="entry name" value="Ribonuc_red_sm"/>
    <property type="match status" value="1"/>
</dbReference>
<evidence type="ECO:0000256" key="3">
    <source>
        <dbReference type="ARBA" id="ARBA00012274"/>
    </source>
</evidence>
<reference evidence="8" key="1">
    <citation type="submission" date="2017-08" db="EMBL/GenBank/DDBJ databases">
        <authorList>
            <consortium name="Urmite Genomes"/>
        </authorList>
    </citation>
    <scope>NUCLEOTIDE SEQUENCE [LARGE SCALE GENOMIC DNA]</scope>
    <source>
        <strain evidence="8">IHUMI-LCC2</strain>
    </source>
</reference>
<keyword evidence="9" id="KW-1185">Reference proteome</keyword>
<evidence type="ECO:0000256" key="7">
    <source>
        <dbReference type="ARBA" id="ARBA00025523"/>
    </source>
</evidence>
<evidence type="ECO:0000256" key="6">
    <source>
        <dbReference type="ARBA" id="ARBA00023116"/>
    </source>
</evidence>
<proteinExistence type="inferred from homology"/>
<name>A0A2I2L5U5_9VIRU</name>
<dbReference type="OrthoDB" id="4477at10239"/>
<gene>
    <name evidence="8" type="ORF">ORPV_982</name>
</gene>
<dbReference type="PANTHER" id="PTHR23409">
    <property type="entry name" value="RIBONUCLEOSIDE-DIPHOSPHATE REDUCTASE SMALL CHAIN"/>
    <property type="match status" value="1"/>
</dbReference>
<dbReference type="KEGG" id="vg:35382830"/>
<dbReference type="Gene3D" id="1.10.620.20">
    <property type="entry name" value="Ribonucleotide Reductase, subunit A"/>
    <property type="match status" value="1"/>
</dbReference>
<dbReference type="CDD" id="cd01049">
    <property type="entry name" value="RNRR2"/>
    <property type="match status" value="1"/>
</dbReference>
<evidence type="ECO:0000313" key="8">
    <source>
        <dbReference type="EMBL" id="SNW62886.1"/>
    </source>
</evidence>
<dbReference type="EMBL" id="LT906555">
    <property type="protein sequence ID" value="SNW62886.1"/>
    <property type="molecule type" value="Genomic_DNA"/>
</dbReference>
<evidence type="ECO:0000256" key="4">
    <source>
        <dbReference type="ARBA" id="ARBA00023002"/>
    </source>
</evidence>
<dbReference type="GeneID" id="35382830"/>
<evidence type="ECO:0000256" key="1">
    <source>
        <dbReference type="ARBA" id="ARBA00001962"/>
    </source>
</evidence>
<dbReference type="Proteomes" id="UP000236316">
    <property type="component" value="Segment"/>
</dbReference>
<dbReference type="InterPro" id="IPR033909">
    <property type="entry name" value="RNR_small"/>
</dbReference>
<evidence type="ECO:0000313" key="9">
    <source>
        <dbReference type="Proteomes" id="UP000236316"/>
    </source>
</evidence>
<dbReference type="GO" id="GO:0004748">
    <property type="term" value="F:ribonucleoside-diphosphate reductase activity, thioredoxin disulfide as acceptor"/>
    <property type="evidence" value="ECO:0007669"/>
    <property type="project" value="UniProtKB-EC"/>
</dbReference>
<comment type="cofactor">
    <cofactor evidence="1">
        <name>Fe cation</name>
        <dbReference type="ChEBI" id="CHEBI:24875"/>
    </cofactor>
</comment>
<dbReference type="InterPro" id="IPR009078">
    <property type="entry name" value="Ferritin-like_SF"/>
</dbReference>
<comment type="similarity">
    <text evidence="2">Belongs to the ribonucleoside diphosphate reductase small chain family.</text>
</comment>
<dbReference type="UniPathway" id="UPA00326"/>
<dbReference type="PANTHER" id="PTHR23409:SF18">
    <property type="entry name" value="RIBONUCLEOSIDE-DIPHOSPHATE REDUCTASE SUBUNIT M2"/>
    <property type="match status" value="1"/>
</dbReference>
<evidence type="ECO:0000256" key="5">
    <source>
        <dbReference type="ARBA" id="ARBA00023004"/>
    </source>
</evidence>
<sequence length="362" mass="42844">MAQELTTSKLIKELFNRQGEFNLKDPEYVPPVRNSLYPIRDSKAAEFRLKQQATVWFAHEIDFNEDREEFYELPKHKQRRIKLVLSFFSNADDLVGENLGTRFKMELYDKQDKSFLICQEFMEDIHAETYEISSAVYFPDDKELEEVRNSLYHVPSIKKKAEWMRRYELSDLDFRYRLIAFCCAEGIMFMTSFAEILSHRPSGKLQGLVQSNLLISQDETLHRNYGAYLFTKYAYRGGSCLVDIEKVYEIIREAVEIEKEFVDALFEETDPDYELKDDYLKFVECVADDLCVELELKPLYNQPCPLSWMNDISNLIKENFHEVRPTAYRRFNPKEALRKVVELTERDDVHSNESDDDSDLDF</sequence>